<sequence>MAKQERQVIKTSGERAMITDIQRFSVHDGTGIRTMIFFKGCPLRCQWCQNPETRSPYTELLLTQNRCINCGACEEACESHAVISGVLTDRKRCTLCGSCTEVCCTDARKLAGRYYDMDTVLEKILSDRTFYRYSEGGVTLSGGEPAYQAGFARNLLSRVSEEGIHTAVETCGACSWAAMESILEYTDMVLYDVKHTDSLIHKKYTGMGNEQIIQNLLKIGQLKKTLIIRIPFIPGVNDGEENLVKTAEYAKLCHAKQVHILPFHQMGLSKWTALDEMYEFAMVKEPDFDTLQAAVAIFESEGLSVNVGGYGN</sequence>
<dbReference type="PANTHER" id="PTHR30352">
    <property type="entry name" value="PYRUVATE FORMATE-LYASE-ACTIVATING ENZYME"/>
    <property type="match status" value="1"/>
</dbReference>
<dbReference type="InterPro" id="IPR017900">
    <property type="entry name" value="4Fe4S_Fe_S_CS"/>
</dbReference>
<protein>
    <submittedName>
        <fullName evidence="12">Glycyl-radical enzyme activating protein</fullName>
    </submittedName>
</protein>
<gene>
    <name evidence="12" type="ORF">KTH90_17250</name>
</gene>
<keyword evidence="5" id="KW-0479">Metal-binding</keyword>
<dbReference type="Gene3D" id="3.30.70.20">
    <property type="match status" value="1"/>
</dbReference>
<evidence type="ECO:0000259" key="10">
    <source>
        <dbReference type="PROSITE" id="PS51379"/>
    </source>
</evidence>
<dbReference type="InterPro" id="IPR007197">
    <property type="entry name" value="rSAM"/>
</dbReference>
<proteinExistence type="inferred from homology"/>
<dbReference type="SUPFAM" id="SSF54862">
    <property type="entry name" value="4Fe-4S ferredoxins"/>
    <property type="match status" value="1"/>
</dbReference>
<comment type="caution">
    <text evidence="12">The sequence shown here is derived from an EMBL/GenBank/DDBJ whole genome shotgun (WGS) entry which is preliminary data.</text>
</comment>
<evidence type="ECO:0000256" key="6">
    <source>
        <dbReference type="ARBA" id="ARBA00023002"/>
    </source>
</evidence>
<keyword evidence="8" id="KW-0411">Iron-sulfur</keyword>
<dbReference type="SFLD" id="SFLDG01118">
    <property type="entry name" value="activating_enzymes__group_2"/>
    <property type="match status" value="1"/>
</dbReference>
<name>A0ABS6KB56_9FIRM</name>
<dbReference type="InterPro" id="IPR001989">
    <property type="entry name" value="Radical_activat_CS"/>
</dbReference>
<evidence type="ECO:0000256" key="8">
    <source>
        <dbReference type="ARBA" id="ARBA00023014"/>
    </source>
</evidence>
<organism evidence="12 13">
    <name type="scientific">Diplocloster modestus</name>
    <dbReference type="NCBI Taxonomy" id="2850322"/>
    <lineage>
        <taxon>Bacteria</taxon>
        <taxon>Bacillati</taxon>
        <taxon>Bacillota</taxon>
        <taxon>Clostridia</taxon>
        <taxon>Lachnospirales</taxon>
        <taxon>Lachnospiraceae</taxon>
        <taxon>Diplocloster</taxon>
    </lineage>
</organism>
<dbReference type="RefSeq" id="WP_158355581.1">
    <property type="nucleotide sequence ID" value="NZ_JAHQCX010000013.1"/>
</dbReference>
<dbReference type="InterPro" id="IPR040074">
    <property type="entry name" value="BssD/PflA/YjjW"/>
</dbReference>
<comment type="catalytic activity">
    <reaction evidence="9">
        <text>glycyl-[protein] + reduced [flavodoxin] + S-adenosyl-L-methionine = glycin-2-yl radical-[protein] + semiquinone [flavodoxin] + 5'-deoxyadenosine + L-methionine + H(+)</text>
        <dbReference type="Rhea" id="RHEA:61976"/>
        <dbReference type="Rhea" id="RHEA-COMP:10622"/>
        <dbReference type="Rhea" id="RHEA-COMP:14480"/>
        <dbReference type="Rhea" id="RHEA-COMP:15993"/>
        <dbReference type="Rhea" id="RHEA-COMP:15994"/>
        <dbReference type="ChEBI" id="CHEBI:15378"/>
        <dbReference type="ChEBI" id="CHEBI:17319"/>
        <dbReference type="ChEBI" id="CHEBI:29947"/>
        <dbReference type="ChEBI" id="CHEBI:32722"/>
        <dbReference type="ChEBI" id="CHEBI:57618"/>
        <dbReference type="ChEBI" id="CHEBI:57844"/>
        <dbReference type="ChEBI" id="CHEBI:59789"/>
        <dbReference type="ChEBI" id="CHEBI:140311"/>
    </reaction>
</comment>
<dbReference type="Gene3D" id="3.20.20.70">
    <property type="entry name" value="Aldolase class I"/>
    <property type="match status" value="1"/>
</dbReference>
<evidence type="ECO:0000256" key="3">
    <source>
        <dbReference type="ARBA" id="ARBA00022485"/>
    </source>
</evidence>
<feature type="domain" description="4Fe-4S ferredoxin-type" evidence="10">
    <location>
        <begin position="84"/>
        <end position="113"/>
    </location>
</feature>
<dbReference type="PROSITE" id="PS51918">
    <property type="entry name" value="RADICAL_SAM"/>
    <property type="match status" value="1"/>
</dbReference>
<comment type="cofactor">
    <cofactor evidence="1">
        <name>[4Fe-4S] cluster</name>
        <dbReference type="ChEBI" id="CHEBI:49883"/>
    </cofactor>
</comment>
<keyword evidence="7" id="KW-0408">Iron</keyword>
<dbReference type="PROSITE" id="PS01087">
    <property type="entry name" value="RADICAL_ACTIVATING"/>
    <property type="match status" value="1"/>
</dbReference>
<keyword evidence="4" id="KW-0949">S-adenosyl-L-methionine</keyword>
<evidence type="ECO:0000313" key="12">
    <source>
        <dbReference type="EMBL" id="MBU9727759.1"/>
    </source>
</evidence>
<keyword evidence="3" id="KW-0004">4Fe-4S</keyword>
<dbReference type="PANTHER" id="PTHR30352:SF4">
    <property type="entry name" value="PYRUVATE FORMATE-LYASE 2-ACTIVATING ENZYME"/>
    <property type="match status" value="1"/>
</dbReference>
<dbReference type="NCBIfam" id="TIGR02494">
    <property type="entry name" value="PFLE_PFLC"/>
    <property type="match status" value="1"/>
</dbReference>
<dbReference type="PROSITE" id="PS00198">
    <property type="entry name" value="4FE4S_FER_1"/>
    <property type="match status" value="1"/>
</dbReference>
<dbReference type="SFLD" id="SFLDS00029">
    <property type="entry name" value="Radical_SAM"/>
    <property type="match status" value="1"/>
</dbReference>
<dbReference type="PROSITE" id="PS51379">
    <property type="entry name" value="4FE4S_FER_2"/>
    <property type="match status" value="2"/>
</dbReference>
<dbReference type="Pfam" id="PF00037">
    <property type="entry name" value="Fer4"/>
    <property type="match status" value="1"/>
</dbReference>
<dbReference type="InterPro" id="IPR034457">
    <property type="entry name" value="Organic_radical-activating"/>
</dbReference>
<dbReference type="InterPro" id="IPR012839">
    <property type="entry name" value="Organic_radical_activase"/>
</dbReference>
<dbReference type="InterPro" id="IPR013785">
    <property type="entry name" value="Aldolase_TIM"/>
</dbReference>
<evidence type="ECO:0000256" key="7">
    <source>
        <dbReference type="ARBA" id="ARBA00023004"/>
    </source>
</evidence>
<comment type="similarity">
    <text evidence="2">Belongs to the organic radical-activating enzymes family.</text>
</comment>
<keyword evidence="6" id="KW-0560">Oxidoreductase</keyword>
<dbReference type="PIRSF" id="PIRSF000371">
    <property type="entry name" value="PFL_act_enz"/>
    <property type="match status" value="1"/>
</dbReference>
<evidence type="ECO:0000259" key="11">
    <source>
        <dbReference type="PROSITE" id="PS51918"/>
    </source>
</evidence>
<evidence type="ECO:0000256" key="9">
    <source>
        <dbReference type="ARBA" id="ARBA00047365"/>
    </source>
</evidence>
<keyword evidence="13" id="KW-1185">Reference proteome</keyword>
<evidence type="ECO:0000256" key="5">
    <source>
        <dbReference type="ARBA" id="ARBA00022723"/>
    </source>
</evidence>
<accession>A0ABS6KB56</accession>
<evidence type="ECO:0000256" key="2">
    <source>
        <dbReference type="ARBA" id="ARBA00009777"/>
    </source>
</evidence>
<evidence type="ECO:0000313" key="13">
    <source>
        <dbReference type="Proteomes" id="UP001314681"/>
    </source>
</evidence>
<dbReference type="InterPro" id="IPR058240">
    <property type="entry name" value="rSAM_sf"/>
</dbReference>
<dbReference type="SFLD" id="SFLDG01066">
    <property type="entry name" value="organic_radical-activating_enz"/>
    <property type="match status" value="1"/>
</dbReference>
<dbReference type="Pfam" id="PF04055">
    <property type="entry name" value="Radical_SAM"/>
    <property type="match status" value="1"/>
</dbReference>
<evidence type="ECO:0000256" key="1">
    <source>
        <dbReference type="ARBA" id="ARBA00001966"/>
    </source>
</evidence>
<evidence type="ECO:0000256" key="4">
    <source>
        <dbReference type="ARBA" id="ARBA00022691"/>
    </source>
</evidence>
<reference evidence="12 13" key="1">
    <citation type="submission" date="2021-06" db="EMBL/GenBank/DDBJ databases">
        <title>Description of novel taxa of the family Lachnospiraceae.</title>
        <authorList>
            <person name="Chaplin A.V."/>
            <person name="Sokolova S.R."/>
            <person name="Pikina A.P."/>
            <person name="Korzhanova M."/>
            <person name="Belova V."/>
            <person name="Korostin D."/>
            <person name="Efimov B.A."/>
        </authorList>
    </citation>
    <scope>NUCLEOTIDE SEQUENCE [LARGE SCALE GENOMIC DNA]</scope>
    <source>
        <strain evidence="12 13">ASD4241</strain>
    </source>
</reference>
<feature type="domain" description="4Fe-4S ferredoxin-type" evidence="10">
    <location>
        <begin position="58"/>
        <end position="82"/>
    </location>
</feature>
<dbReference type="EMBL" id="JAHQCX010000013">
    <property type="protein sequence ID" value="MBU9727759.1"/>
    <property type="molecule type" value="Genomic_DNA"/>
</dbReference>
<dbReference type="InterPro" id="IPR017896">
    <property type="entry name" value="4Fe4S_Fe-S-bd"/>
</dbReference>
<feature type="domain" description="Radical SAM core" evidence="11">
    <location>
        <begin position="27"/>
        <end position="301"/>
    </location>
</feature>
<dbReference type="Proteomes" id="UP001314681">
    <property type="component" value="Unassembled WGS sequence"/>
</dbReference>
<dbReference type="SUPFAM" id="SSF102114">
    <property type="entry name" value="Radical SAM enzymes"/>
    <property type="match status" value="1"/>
</dbReference>